<feature type="transmembrane region" description="Helical" evidence="8">
    <location>
        <begin position="399"/>
        <end position="425"/>
    </location>
</feature>
<feature type="transmembrane region" description="Helical" evidence="8">
    <location>
        <begin position="189"/>
        <end position="208"/>
    </location>
</feature>
<feature type="transmembrane region" description="Helical" evidence="8">
    <location>
        <begin position="345"/>
        <end position="364"/>
    </location>
</feature>
<keyword evidence="4 8" id="KW-0812">Transmembrane</keyword>
<dbReference type="InterPro" id="IPR005829">
    <property type="entry name" value="Sugar_transporter_CS"/>
</dbReference>
<dbReference type="InterPro" id="IPR003663">
    <property type="entry name" value="Sugar/inositol_transpt"/>
</dbReference>
<evidence type="ECO:0000313" key="10">
    <source>
        <dbReference type="EMBL" id="KAH6663563.1"/>
    </source>
</evidence>
<proteinExistence type="inferred from homology"/>
<dbReference type="PROSITE" id="PS50850">
    <property type="entry name" value="MFS"/>
    <property type="match status" value="1"/>
</dbReference>
<dbReference type="EMBL" id="JAGSXJ010000042">
    <property type="protein sequence ID" value="KAH6663563.1"/>
    <property type="molecule type" value="Genomic_DNA"/>
</dbReference>
<comment type="caution">
    <text evidence="10">The sequence shown here is derived from an EMBL/GenBank/DDBJ whole genome shotgun (WGS) entry which is preliminary data.</text>
</comment>
<dbReference type="AlphaFoldDB" id="A0A9P8V1C4"/>
<keyword evidence="6 8" id="KW-0472">Membrane</keyword>
<evidence type="ECO:0000256" key="6">
    <source>
        <dbReference type="ARBA" id="ARBA00023136"/>
    </source>
</evidence>
<dbReference type="Proteomes" id="UP000770015">
    <property type="component" value="Unassembled WGS sequence"/>
</dbReference>
<dbReference type="Pfam" id="PF00083">
    <property type="entry name" value="Sugar_tr"/>
    <property type="match status" value="1"/>
</dbReference>
<dbReference type="NCBIfam" id="TIGR00879">
    <property type="entry name" value="SP"/>
    <property type="match status" value="1"/>
</dbReference>
<evidence type="ECO:0000256" key="3">
    <source>
        <dbReference type="ARBA" id="ARBA00022448"/>
    </source>
</evidence>
<reference evidence="10" key="1">
    <citation type="journal article" date="2021" name="Nat. Commun.">
        <title>Genetic determinants of endophytism in the Arabidopsis root mycobiome.</title>
        <authorList>
            <person name="Mesny F."/>
            <person name="Miyauchi S."/>
            <person name="Thiergart T."/>
            <person name="Pickel B."/>
            <person name="Atanasova L."/>
            <person name="Karlsson M."/>
            <person name="Huettel B."/>
            <person name="Barry K.W."/>
            <person name="Haridas S."/>
            <person name="Chen C."/>
            <person name="Bauer D."/>
            <person name="Andreopoulos W."/>
            <person name="Pangilinan J."/>
            <person name="LaButti K."/>
            <person name="Riley R."/>
            <person name="Lipzen A."/>
            <person name="Clum A."/>
            <person name="Drula E."/>
            <person name="Henrissat B."/>
            <person name="Kohler A."/>
            <person name="Grigoriev I.V."/>
            <person name="Martin F.M."/>
            <person name="Hacquard S."/>
        </authorList>
    </citation>
    <scope>NUCLEOTIDE SEQUENCE</scope>
    <source>
        <strain evidence="10">MPI-SDFR-AT-0117</strain>
    </source>
</reference>
<comment type="similarity">
    <text evidence="2 7">Belongs to the major facilitator superfamily. Sugar transporter (TC 2.A.1.1) family.</text>
</comment>
<feature type="transmembrane region" description="Helical" evidence="8">
    <location>
        <begin position="157"/>
        <end position="177"/>
    </location>
</feature>
<accession>A0A9P8V1C4</accession>
<evidence type="ECO:0000259" key="9">
    <source>
        <dbReference type="PROSITE" id="PS50850"/>
    </source>
</evidence>
<dbReference type="GO" id="GO:0016020">
    <property type="term" value="C:membrane"/>
    <property type="evidence" value="ECO:0007669"/>
    <property type="project" value="UniProtKB-SubCell"/>
</dbReference>
<feature type="transmembrane region" description="Helical" evidence="8">
    <location>
        <begin position="437"/>
        <end position="459"/>
    </location>
</feature>
<keyword evidence="11" id="KW-1185">Reference proteome</keyword>
<name>A0A9P8V1C4_9PEZI</name>
<evidence type="ECO:0000256" key="8">
    <source>
        <dbReference type="SAM" id="Phobius"/>
    </source>
</evidence>
<feature type="transmembrane region" description="Helical" evidence="8">
    <location>
        <begin position="471"/>
        <end position="490"/>
    </location>
</feature>
<dbReference type="InterPro" id="IPR005828">
    <property type="entry name" value="MFS_sugar_transport-like"/>
</dbReference>
<evidence type="ECO:0000256" key="2">
    <source>
        <dbReference type="ARBA" id="ARBA00010992"/>
    </source>
</evidence>
<dbReference type="OrthoDB" id="6612291at2759"/>
<evidence type="ECO:0000256" key="5">
    <source>
        <dbReference type="ARBA" id="ARBA00022989"/>
    </source>
</evidence>
<feature type="transmembrane region" description="Helical" evidence="8">
    <location>
        <begin position="130"/>
        <end position="151"/>
    </location>
</feature>
<protein>
    <submittedName>
        <fullName evidence="10">Maltose permease</fullName>
    </submittedName>
</protein>
<feature type="transmembrane region" description="Helical" evidence="8">
    <location>
        <begin position="99"/>
        <end position="118"/>
    </location>
</feature>
<feature type="domain" description="Major facilitator superfamily (MFS) profile" evidence="9">
    <location>
        <begin position="51"/>
        <end position="494"/>
    </location>
</feature>
<evidence type="ECO:0000256" key="4">
    <source>
        <dbReference type="ARBA" id="ARBA00022692"/>
    </source>
</evidence>
<keyword evidence="5 8" id="KW-1133">Transmembrane helix</keyword>
<dbReference type="GO" id="GO:0005351">
    <property type="term" value="F:carbohydrate:proton symporter activity"/>
    <property type="evidence" value="ECO:0007669"/>
    <property type="project" value="TreeGrafter"/>
</dbReference>
<dbReference type="SUPFAM" id="SSF103473">
    <property type="entry name" value="MFS general substrate transporter"/>
    <property type="match status" value="1"/>
</dbReference>
<dbReference type="PANTHER" id="PTHR48022">
    <property type="entry name" value="PLASTIDIC GLUCOSE TRANSPORTER 4"/>
    <property type="match status" value="1"/>
</dbReference>
<feature type="transmembrane region" description="Helical" evidence="8">
    <location>
        <begin position="371"/>
        <end position="393"/>
    </location>
</feature>
<evidence type="ECO:0000256" key="7">
    <source>
        <dbReference type="RuleBase" id="RU003346"/>
    </source>
</evidence>
<evidence type="ECO:0000313" key="11">
    <source>
        <dbReference type="Proteomes" id="UP000770015"/>
    </source>
</evidence>
<gene>
    <name evidence="10" type="ORF">F5X68DRAFT_144404</name>
</gene>
<organism evidence="10 11">
    <name type="scientific">Plectosphaerella plurivora</name>
    <dbReference type="NCBI Taxonomy" id="936078"/>
    <lineage>
        <taxon>Eukaryota</taxon>
        <taxon>Fungi</taxon>
        <taxon>Dikarya</taxon>
        <taxon>Ascomycota</taxon>
        <taxon>Pezizomycotina</taxon>
        <taxon>Sordariomycetes</taxon>
        <taxon>Hypocreomycetidae</taxon>
        <taxon>Glomerellales</taxon>
        <taxon>Plectosphaerellaceae</taxon>
        <taxon>Plectosphaerella</taxon>
    </lineage>
</organism>
<dbReference type="InterPro" id="IPR050360">
    <property type="entry name" value="MFS_Sugar_Transporters"/>
</dbReference>
<dbReference type="PANTHER" id="PTHR48022:SF51">
    <property type="entry name" value="ALPHA-GLUCOSIDE TRANSPORTER, PUTATIVE (AFU_ORTHOLOGUE AFUA_6G11920)-RELATED"/>
    <property type="match status" value="1"/>
</dbReference>
<feature type="transmembrane region" description="Helical" evidence="8">
    <location>
        <begin position="308"/>
        <end position="333"/>
    </location>
</feature>
<feature type="transmembrane region" description="Helical" evidence="8">
    <location>
        <begin position="220"/>
        <end position="237"/>
    </location>
</feature>
<dbReference type="FunFam" id="1.20.1250.20:FF:000078">
    <property type="entry name" value="MFS maltose transporter, putative"/>
    <property type="match status" value="1"/>
</dbReference>
<dbReference type="PROSITE" id="PS00216">
    <property type="entry name" value="SUGAR_TRANSPORT_1"/>
    <property type="match status" value="1"/>
</dbReference>
<dbReference type="InterPro" id="IPR036259">
    <property type="entry name" value="MFS_trans_sf"/>
</dbReference>
<keyword evidence="3 7" id="KW-0813">Transport</keyword>
<feature type="transmembrane region" description="Helical" evidence="8">
    <location>
        <begin position="47"/>
        <end position="64"/>
    </location>
</feature>
<sequence>MDKIDGEGAIAVHATVSHHDSKDTLTTDALQAEHDLTLKEVFKNHKLLVWWCFYWAMAAVGWGFDAQINGAMISVEAFRRDFGYVLDGVAILPADWQTAFGAVSVVGQFFGGFMASYLADRIGRRWTHGLGILICAAGAAGEVASTTRVAFLFSKLIIGWGLGFYLTLAPLMASELAPVALRGYASAGINLGIALGQLVSNIVIKAFGERSDRWGYRGPFLTQFAFTIFLAAFLPFSPESPWHLVRKGDKDGALKSIRKLFGTNYDCEKRLIAVEATVQAESLNVNNEATEATFIDCFRGTNRLRTAISMGVFVCQHVVGIVFVLGYSTYFFQLAGLDVAKSFDLSIGVTACAVAGNITSWFVVERLGRRPIFLGGMAILALLLLLIGIMDVVPTAGAAWGQAACTVIYAFFYFLTIGAMAFAILGEVSSTVLRAKSMALATATQAVMGIIMSFAIPYMVNPDEGNLKGKVGFIFGGLSVVGLAGAWFLVPELKGKTFEEIDHMFSIKVPVRKMGSYQEEE</sequence>
<comment type="subcellular location">
    <subcellularLocation>
        <location evidence="1">Membrane</location>
        <topology evidence="1">Multi-pass membrane protein</topology>
    </subcellularLocation>
</comment>
<dbReference type="Gene3D" id="1.20.1250.20">
    <property type="entry name" value="MFS general substrate transporter like domains"/>
    <property type="match status" value="1"/>
</dbReference>
<dbReference type="InterPro" id="IPR020846">
    <property type="entry name" value="MFS_dom"/>
</dbReference>
<evidence type="ECO:0000256" key="1">
    <source>
        <dbReference type="ARBA" id="ARBA00004141"/>
    </source>
</evidence>